<evidence type="ECO:0000313" key="1">
    <source>
        <dbReference type="EMBL" id="KAK0436247.1"/>
    </source>
</evidence>
<accession>A0AA39MJ42</accession>
<organism evidence="1 2">
    <name type="scientific">Armillaria borealis</name>
    <dbReference type="NCBI Taxonomy" id="47425"/>
    <lineage>
        <taxon>Eukaryota</taxon>
        <taxon>Fungi</taxon>
        <taxon>Dikarya</taxon>
        <taxon>Basidiomycota</taxon>
        <taxon>Agaricomycotina</taxon>
        <taxon>Agaricomycetes</taxon>
        <taxon>Agaricomycetidae</taxon>
        <taxon>Agaricales</taxon>
        <taxon>Marasmiineae</taxon>
        <taxon>Physalacriaceae</taxon>
        <taxon>Armillaria</taxon>
    </lineage>
</organism>
<gene>
    <name evidence="1" type="ORF">EV421DRAFT_1131935</name>
</gene>
<name>A0AA39MJ42_9AGAR</name>
<protein>
    <submittedName>
        <fullName evidence="1">Uncharacterized protein</fullName>
    </submittedName>
</protein>
<dbReference type="AlphaFoldDB" id="A0AA39MJ42"/>
<comment type="caution">
    <text evidence="1">The sequence shown here is derived from an EMBL/GenBank/DDBJ whole genome shotgun (WGS) entry which is preliminary data.</text>
</comment>
<proteinExistence type="predicted"/>
<evidence type="ECO:0000313" key="2">
    <source>
        <dbReference type="Proteomes" id="UP001175226"/>
    </source>
</evidence>
<keyword evidence="2" id="KW-1185">Reference proteome</keyword>
<sequence>MFSAPRQQEGLPPYVVDLLNSGGNSWYVDDCADFLLWRHDVDTLRVPKPSNDGGREYLYQVAGKRGRPILLREFMFCVTQRPYCIILRLISMIYHVSPKRIIPLRRHTWTTLSLQHYSVRSTSRTSQPAITFENDGAMPAARCPYIRCSLAFEFGLSYPSSESTIRSNVSLPGIAFYSDILFRNTSDAAPKRGRIRGLATTARYAVDRFEPN</sequence>
<dbReference type="EMBL" id="JAUEPT010000056">
    <property type="protein sequence ID" value="KAK0436247.1"/>
    <property type="molecule type" value="Genomic_DNA"/>
</dbReference>
<reference evidence="1" key="1">
    <citation type="submission" date="2023-06" db="EMBL/GenBank/DDBJ databases">
        <authorList>
            <consortium name="Lawrence Berkeley National Laboratory"/>
            <person name="Ahrendt S."/>
            <person name="Sahu N."/>
            <person name="Indic B."/>
            <person name="Wong-Bajracharya J."/>
            <person name="Merenyi Z."/>
            <person name="Ke H.-M."/>
            <person name="Monk M."/>
            <person name="Kocsube S."/>
            <person name="Drula E."/>
            <person name="Lipzen A."/>
            <person name="Balint B."/>
            <person name="Henrissat B."/>
            <person name="Andreopoulos B."/>
            <person name="Martin F.M."/>
            <person name="Harder C.B."/>
            <person name="Rigling D."/>
            <person name="Ford K.L."/>
            <person name="Foster G.D."/>
            <person name="Pangilinan J."/>
            <person name="Papanicolaou A."/>
            <person name="Barry K."/>
            <person name="LaButti K."/>
            <person name="Viragh M."/>
            <person name="Koriabine M."/>
            <person name="Yan M."/>
            <person name="Riley R."/>
            <person name="Champramary S."/>
            <person name="Plett K.L."/>
            <person name="Tsai I.J."/>
            <person name="Slot J."/>
            <person name="Sipos G."/>
            <person name="Plett J."/>
            <person name="Nagy L.G."/>
            <person name="Grigoriev I.V."/>
        </authorList>
    </citation>
    <scope>NUCLEOTIDE SEQUENCE</scope>
    <source>
        <strain evidence="1">FPL87.14</strain>
    </source>
</reference>
<dbReference type="Proteomes" id="UP001175226">
    <property type="component" value="Unassembled WGS sequence"/>
</dbReference>